<reference evidence="8" key="1">
    <citation type="submission" date="2021-01" db="EMBL/GenBank/DDBJ databases">
        <authorList>
            <person name="Corre E."/>
            <person name="Pelletier E."/>
            <person name="Niang G."/>
            <person name="Scheremetjew M."/>
            <person name="Finn R."/>
            <person name="Kale V."/>
            <person name="Holt S."/>
            <person name="Cochrane G."/>
            <person name="Meng A."/>
            <person name="Brown T."/>
            <person name="Cohen L."/>
        </authorList>
    </citation>
    <scope>NUCLEOTIDE SEQUENCE</scope>
    <source>
        <strain evidence="8">SAG 36.94</strain>
    </source>
</reference>
<protein>
    <recommendedName>
        <fullName evidence="6">Mitochondrial inner membrane protease ATP23</fullName>
        <ecNumber evidence="6">3.4.24.-</ecNumber>
    </recommendedName>
</protein>
<keyword evidence="3 6" id="KW-0479">Metal-binding</keyword>
<evidence type="ECO:0000256" key="1">
    <source>
        <dbReference type="ARBA" id="ARBA00009915"/>
    </source>
</evidence>
<accession>A0A7S1THU0</accession>
<evidence type="ECO:0000256" key="3">
    <source>
        <dbReference type="ARBA" id="ARBA00022723"/>
    </source>
</evidence>
<feature type="region of interest" description="Disordered" evidence="7">
    <location>
        <begin position="129"/>
        <end position="159"/>
    </location>
</feature>
<proteinExistence type="inferred from homology"/>
<dbReference type="InterPro" id="IPR019165">
    <property type="entry name" value="Peptidase_M76_ATP23"/>
</dbReference>
<evidence type="ECO:0000313" key="8">
    <source>
        <dbReference type="EMBL" id="CAD9237217.1"/>
    </source>
</evidence>
<dbReference type="PANTHER" id="PTHR21711:SF0">
    <property type="entry name" value="MITOCHONDRIAL INNER MEMBRANE PROTEASE ATP23 HOMOLOG"/>
    <property type="match status" value="1"/>
</dbReference>
<feature type="compositionally biased region" description="Polar residues" evidence="7">
    <location>
        <begin position="129"/>
        <end position="143"/>
    </location>
</feature>
<sequence length="159" mass="17940">MFVGFLLEHMRRAGCRMDREQVHCITCNEAMLGGLQEDGQIVLCDNHLVGRPLISATLQHELVHAFDACRAHVDWTNCLHHACTEIRAAALSGDCSFHRELARGNFHIGKQFQDCVRRRAVLSVEMNPNCSSSKARTQSLFEKTSTRSKGDGSYRPEKR</sequence>
<dbReference type="PANTHER" id="PTHR21711">
    <property type="entry name" value="MITOCHONDRIAL INNER MEMBRANE PROTEASE"/>
    <property type="match status" value="1"/>
</dbReference>
<evidence type="ECO:0000256" key="6">
    <source>
        <dbReference type="RuleBase" id="RU364057"/>
    </source>
</evidence>
<feature type="compositionally biased region" description="Basic and acidic residues" evidence="7">
    <location>
        <begin position="144"/>
        <end position="159"/>
    </location>
</feature>
<evidence type="ECO:0000256" key="4">
    <source>
        <dbReference type="ARBA" id="ARBA00022801"/>
    </source>
</evidence>
<dbReference type="GO" id="GO:0046872">
    <property type="term" value="F:metal ion binding"/>
    <property type="evidence" value="ECO:0007669"/>
    <property type="project" value="UniProtKB-KW"/>
</dbReference>
<dbReference type="AlphaFoldDB" id="A0A7S1THU0"/>
<dbReference type="GO" id="GO:0034982">
    <property type="term" value="P:mitochondrial protein processing"/>
    <property type="evidence" value="ECO:0007669"/>
    <property type="project" value="TreeGrafter"/>
</dbReference>
<keyword evidence="5 6" id="KW-0482">Metalloprotease</keyword>
<gene>
    <name evidence="8" type="ORF">CCAE0312_LOCUS9315</name>
</gene>
<keyword evidence="4 6" id="KW-0378">Hydrolase</keyword>
<evidence type="ECO:0000256" key="7">
    <source>
        <dbReference type="SAM" id="MobiDB-lite"/>
    </source>
</evidence>
<dbReference type="EC" id="3.4.24.-" evidence="6"/>
<dbReference type="EMBL" id="HBGH01016796">
    <property type="protein sequence ID" value="CAD9237217.1"/>
    <property type="molecule type" value="Transcribed_RNA"/>
</dbReference>
<evidence type="ECO:0000256" key="5">
    <source>
        <dbReference type="ARBA" id="ARBA00023049"/>
    </source>
</evidence>
<dbReference type="GO" id="GO:0005739">
    <property type="term" value="C:mitochondrion"/>
    <property type="evidence" value="ECO:0007669"/>
    <property type="project" value="GOC"/>
</dbReference>
<name>A0A7S1THU0_9RHOD</name>
<comment type="similarity">
    <text evidence="1 6">Belongs to the peptidase M76 family.</text>
</comment>
<keyword evidence="2 6" id="KW-0645">Protease</keyword>
<dbReference type="GO" id="GO:0033615">
    <property type="term" value="P:mitochondrial proton-transporting ATP synthase complex assembly"/>
    <property type="evidence" value="ECO:0007669"/>
    <property type="project" value="TreeGrafter"/>
</dbReference>
<dbReference type="Pfam" id="PF09768">
    <property type="entry name" value="Peptidase_M76"/>
    <property type="match status" value="1"/>
</dbReference>
<evidence type="ECO:0000256" key="2">
    <source>
        <dbReference type="ARBA" id="ARBA00022670"/>
    </source>
</evidence>
<organism evidence="8">
    <name type="scientific">Compsopogon caeruleus</name>
    <dbReference type="NCBI Taxonomy" id="31354"/>
    <lineage>
        <taxon>Eukaryota</taxon>
        <taxon>Rhodophyta</taxon>
        <taxon>Compsopogonophyceae</taxon>
        <taxon>Compsopogonales</taxon>
        <taxon>Compsopogonaceae</taxon>
        <taxon>Compsopogon</taxon>
    </lineage>
</organism>
<dbReference type="GO" id="GO:0004222">
    <property type="term" value="F:metalloendopeptidase activity"/>
    <property type="evidence" value="ECO:0007669"/>
    <property type="project" value="InterPro"/>
</dbReference>